<dbReference type="EMBL" id="JAWDJW010007108">
    <property type="protein sequence ID" value="KAK3062829.1"/>
    <property type="molecule type" value="Genomic_DNA"/>
</dbReference>
<gene>
    <name evidence="1" type="ORF">LTS18_003281</name>
</gene>
<dbReference type="Proteomes" id="UP001186974">
    <property type="component" value="Unassembled WGS sequence"/>
</dbReference>
<reference evidence="1" key="1">
    <citation type="submission" date="2024-09" db="EMBL/GenBank/DDBJ databases">
        <title>Black Yeasts Isolated from many extreme environments.</title>
        <authorList>
            <person name="Coleine C."/>
            <person name="Stajich J.E."/>
            <person name="Selbmann L."/>
        </authorList>
    </citation>
    <scope>NUCLEOTIDE SEQUENCE</scope>
    <source>
        <strain evidence="1">CCFEE 5737</strain>
    </source>
</reference>
<evidence type="ECO:0000313" key="1">
    <source>
        <dbReference type="EMBL" id="KAK3062829.1"/>
    </source>
</evidence>
<sequence>MTSMTAISASTRLGFEGLPPAPDFEALEDAVGRKWVPHPPPPSWTPVVDDFYGKEAEGRVASYIELSRPIARIEGLLPAPQWMDMTELGGFTVTYADGERLVYGATTKHWPKDTTEAQRLEDMPKLEDMATSFPPHKDWGEVAHVQSDEEALAQATTWDLGETGERVVAVSVWAAQLLNGIQFHSASGKSSPRWGKCGNDVAGKIELGGKDNVMGLKVVLGRSRQGLHAASVRPLAVQPLCERG</sequence>
<name>A0ACC3D6U8_9PEZI</name>
<keyword evidence="2" id="KW-1185">Reference proteome</keyword>
<organism evidence="1 2">
    <name type="scientific">Coniosporium uncinatum</name>
    <dbReference type="NCBI Taxonomy" id="93489"/>
    <lineage>
        <taxon>Eukaryota</taxon>
        <taxon>Fungi</taxon>
        <taxon>Dikarya</taxon>
        <taxon>Ascomycota</taxon>
        <taxon>Pezizomycotina</taxon>
        <taxon>Dothideomycetes</taxon>
        <taxon>Dothideomycetes incertae sedis</taxon>
        <taxon>Coniosporium</taxon>
    </lineage>
</organism>
<comment type="caution">
    <text evidence="1">The sequence shown here is derived from an EMBL/GenBank/DDBJ whole genome shotgun (WGS) entry which is preliminary data.</text>
</comment>
<proteinExistence type="predicted"/>
<evidence type="ECO:0000313" key="2">
    <source>
        <dbReference type="Proteomes" id="UP001186974"/>
    </source>
</evidence>
<protein>
    <submittedName>
        <fullName evidence="1">Uncharacterized protein</fullName>
    </submittedName>
</protein>
<accession>A0ACC3D6U8</accession>